<reference evidence="2" key="1">
    <citation type="journal article" date="2005" name="Nature">
        <title>The map-based sequence of the rice genome.</title>
        <authorList>
            <consortium name="International rice genome sequencing project (IRGSP)"/>
            <person name="Matsumoto T."/>
            <person name="Wu J."/>
            <person name="Kanamori H."/>
            <person name="Katayose Y."/>
            <person name="Fujisawa M."/>
            <person name="Namiki N."/>
            <person name="Mizuno H."/>
            <person name="Yamamoto K."/>
            <person name="Antonio B.A."/>
            <person name="Baba T."/>
            <person name="Sakata K."/>
            <person name="Nagamura Y."/>
            <person name="Aoki H."/>
            <person name="Arikawa K."/>
            <person name="Arita K."/>
            <person name="Bito T."/>
            <person name="Chiden Y."/>
            <person name="Fujitsuka N."/>
            <person name="Fukunaka R."/>
            <person name="Hamada M."/>
            <person name="Harada C."/>
            <person name="Hayashi A."/>
            <person name="Hijishita S."/>
            <person name="Honda M."/>
            <person name="Hosokawa S."/>
            <person name="Ichikawa Y."/>
            <person name="Idonuma A."/>
            <person name="Iijima M."/>
            <person name="Ikeda M."/>
            <person name="Ikeno M."/>
            <person name="Ito K."/>
            <person name="Ito S."/>
            <person name="Ito T."/>
            <person name="Ito Y."/>
            <person name="Ito Y."/>
            <person name="Iwabuchi A."/>
            <person name="Kamiya K."/>
            <person name="Karasawa W."/>
            <person name="Kurita K."/>
            <person name="Katagiri S."/>
            <person name="Kikuta A."/>
            <person name="Kobayashi H."/>
            <person name="Kobayashi N."/>
            <person name="Machita K."/>
            <person name="Maehara T."/>
            <person name="Masukawa M."/>
            <person name="Mizubayashi T."/>
            <person name="Mukai Y."/>
            <person name="Nagasaki H."/>
            <person name="Nagata Y."/>
            <person name="Naito S."/>
            <person name="Nakashima M."/>
            <person name="Nakama Y."/>
            <person name="Nakamichi Y."/>
            <person name="Nakamura M."/>
            <person name="Meguro A."/>
            <person name="Negishi M."/>
            <person name="Ohta I."/>
            <person name="Ohta T."/>
            <person name="Okamoto M."/>
            <person name="Ono N."/>
            <person name="Saji S."/>
            <person name="Sakaguchi M."/>
            <person name="Sakai K."/>
            <person name="Shibata M."/>
            <person name="Shimokawa T."/>
            <person name="Song J."/>
            <person name="Takazaki Y."/>
            <person name="Terasawa K."/>
            <person name="Tsugane M."/>
            <person name="Tsuji K."/>
            <person name="Ueda S."/>
            <person name="Waki K."/>
            <person name="Yamagata H."/>
            <person name="Yamamoto M."/>
            <person name="Yamamoto S."/>
            <person name="Yamane H."/>
            <person name="Yoshiki S."/>
            <person name="Yoshihara R."/>
            <person name="Yukawa K."/>
            <person name="Zhong H."/>
            <person name="Yano M."/>
            <person name="Yuan Q."/>
            <person name="Ouyang S."/>
            <person name="Liu J."/>
            <person name="Jones K.M."/>
            <person name="Gansberger K."/>
            <person name="Moffat K."/>
            <person name="Hill J."/>
            <person name="Bera J."/>
            <person name="Fadrosh D."/>
            <person name="Jin S."/>
            <person name="Johri S."/>
            <person name="Kim M."/>
            <person name="Overton L."/>
            <person name="Reardon M."/>
            <person name="Tsitrin T."/>
            <person name="Vuong H."/>
            <person name="Weaver B."/>
            <person name="Ciecko A."/>
            <person name="Tallon L."/>
            <person name="Jackson J."/>
            <person name="Pai G."/>
            <person name="Aken S.V."/>
            <person name="Utterback T."/>
            <person name="Reidmuller S."/>
            <person name="Feldblyum T."/>
            <person name="Hsiao J."/>
            <person name="Zismann V."/>
            <person name="Iobst S."/>
            <person name="de Vazeille A.R."/>
            <person name="Buell C.R."/>
            <person name="Ying K."/>
            <person name="Li Y."/>
            <person name="Lu T."/>
            <person name="Huang Y."/>
            <person name="Zhao Q."/>
            <person name="Feng Q."/>
            <person name="Zhang L."/>
            <person name="Zhu J."/>
            <person name="Weng Q."/>
            <person name="Mu J."/>
            <person name="Lu Y."/>
            <person name="Fan D."/>
            <person name="Liu Y."/>
            <person name="Guan J."/>
            <person name="Zhang Y."/>
            <person name="Yu S."/>
            <person name="Liu X."/>
            <person name="Zhang Y."/>
            <person name="Hong G."/>
            <person name="Han B."/>
            <person name="Choisne N."/>
            <person name="Demange N."/>
            <person name="Orjeda G."/>
            <person name="Samain S."/>
            <person name="Cattolico L."/>
            <person name="Pelletier E."/>
            <person name="Couloux A."/>
            <person name="Segurens B."/>
            <person name="Wincker P."/>
            <person name="D'Hont A."/>
            <person name="Scarpelli C."/>
            <person name="Weissenbach J."/>
            <person name="Salanoubat M."/>
            <person name="Quetier F."/>
            <person name="Yu Y."/>
            <person name="Kim H.R."/>
            <person name="Rambo T."/>
            <person name="Currie J."/>
            <person name="Collura K."/>
            <person name="Luo M."/>
            <person name="Yang T."/>
            <person name="Ammiraju J.S.S."/>
            <person name="Engler F."/>
            <person name="Soderlund C."/>
            <person name="Wing R.A."/>
            <person name="Palmer L.E."/>
            <person name="de la Bastide M."/>
            <person name="Spiegel L."/>
            <person name="Nascimento L."/>
            <person name="Zutavern T."/>
            <person name="O'Shaughnessy A."/>
            <person name="Dike S."/>
            <person name="Dedhia N."/>
            <person name="Preston R."/>
            <person name="Balija V."/>
            <person name="McCombie W.R."/>
            <person name="Chow T."/>
            <person name="Chen H."/>
            <person name="Chung M."/>
            <person name="Chen C."/>
            <person name="Shaw J."/>
            <person name="Wu H."/>
            <person name="Hsiao K."/>
            <person name="Chao Y."/>
            <person name="Chu M."/>
            <person name="Cheng C."/>
            <person name="Hour A."/>
            <person name="Lee P."/>
            <person name="Lin S."/>
            <person name="Lin Y."/>
            <person name="Liou J."/>
            <person name="Liu S."/>
            <person name="Hsing Y."/>
            <person name="Raghuvanshi S."/>
            <person name="Mohanty A."/>
            <person name="Bharti A.K."/>
            <person name="Gaur A."/>
            <person name="Gupta V."/>
            <person name="Kumar D."/>
            <person name="Ravi V."/>
            <person name="Vij S."/>
            <person name="Kapur A."/>
            <person name="Khurana P."/>
            <person name="Khurana P."/>
            <person name="Khurana J.P."/>
            <person name="Tyagi A.K."/>
            <person name="Gaikwad K."/>
            <person name="Singh A."/>
            <person name="Dalal V."/>
            <person name="Srivastava S."/>
            <person name="Dixit A."/>
            <person name="Pal A.K."/>
            <person name="Ghazi I.A."/>
            <person name="Yadav M."/>
            <person name="Pandit A."/>
            <person name="Bhargava A."/>
            <person name="Sureshbabu K."/>
            <person name="Batra K."/>
            <person name="Sharma T.R."/>
            <person name="Mohapatra T."/>
            <person name="Singh N.K."/>
            <person name="Messing J."/>
            <person name="Nelson A.B."/>
            <person name="Fuks G."/>
            <person name="Kavchok S."/>
            <person name="Keizer G."/>
            <person name="Linton E."/>
            <person name="Llaca V."/>
            <person name="Song R."/>
            <person name="Tanyolac B."/>
            <person name="Young S."/>
            <person name="Ho-Il K."/>
            <person name="Hahn J.H."/>
            <person name="Sangsakoo G."/>
            <person name="Vanavichit A."/>
            <person name="de Mattos Luiz.A.T."/>
            <person name="Zimmer P.D."/>
            <person name="Malone G."/>
            <person name="Dellagostin O."/>
            <person name="de Oliveira A.C."/>
            <person name="Bevan M."/>
            <person name="Bancroft I."/>
            <person name="Minx P."/>
            <person name="Cordum H."/>
            <person name="Wilson R."/>
            <person name="Cheng Z."/>
            <person name="Jin W."/>
            <person name="Jiang J."/>
            <person name="Leong S.A."/>
            <person name="Iwama H."/>
            <person name="Gojobori T."/>
            <person name="Itoh T."/>
            <person name="Niimura Y."/>
            <person name="Fujii Y."/>
            <person name="Habara T."/>
            <person name="Sakai H."/>
            <person name="Sato Y."/>
            <person name="Wilson G."/>
            <person name="Kumar K."/>
            <person name="McCouch S."/>
            <person name="Juretic N."/>
            <person name="Hoen D."/>
            <person name="Wright S."/>
            <person name="Bruskiewich R."/>
            <person name="Bureau T."/>
            <person name="Miyao A."/>
            <person name="Hirochika H."/>
            <person name="Nishikawa T."/>
            <person name="Kadowaki K."/>
            <person name="Sugiura M."/>
            <person name="Burr B."/>
            <person name="Sasaki T."/>
        </authorList>
    </citation>
    <scope>NUCLEOTIDE SEQUENCE [LARGE SCALE GENOMIC DNA]</scope>
    <source>
        <strain evidence="2">cv. Nipponbare</strain>
    </source>
</reference>
<name>A0A0N7KD93_ORYSJ</name>
<sequence>MLVYCSLAGLPAIATSSPAAACLDDAQRAFPRVHPDRPARQLVHALPPSLHSLRAPPNELLFIVDLFRETVAAGSARARFSFGPPLTHQL</sequence>
<keyword evidence="2" id="KW-1185">Reference proteome</keyword>
<dbReference type="Proteomes" id="UP000059680">
    <property type="component" value="Chromosome 1"/>
</dbReference>
<organism evidence="1 2">
    <name type="scientific">Oryza sativa subsp. japonica</name>
    <name type="common">Rice</name>
    <dbReference type="NCBI Taxonomy" id="39947"/>
    <lineage>
        <taxon>Eukaryota</taxon>
        <taxon>Viridiplantae</taxon>
        <taxon>Streptophyta</taxon>
        <taxon>Embryophyta</taxon>
        <taxon>Tracheophyta</taxon>
        <taxon>Spermatophyta</taxon>
        <taxon>Magnoliopsida</taxon>
        <taxon>Liliopsida</taxon>
        <taxon>Poales</taxon>
        <taxon>Poaceae</taxon>
        <taxon>BOP clade</taxon>
        <taxon>Oryzoideae</taxon>
        <taxon>Oryzeae</taxon>
        <taxon>Oryzinae</taxon>
        <taxon>Oryza</taxon>
        <taxon>Oryza sativa</taxon>
    </lineage>
</organism>
<protein>
    <submittedName>
        <fullName evidence="1">Os01g0594850 protein</fullName>
    </submittedName>
</protein>
<proteinExistence type="predicted"/>
<gene>
    <name evidence="1" type="ordered locus">Os01g0594850</name>
    <name evidence="1" type="ORF">OSNPB_010594850</name>
</gene>
<dbReference type="EMBL" id="AP014957">
    <property type="protein sequence ID" value="BAS72977.1"/>
    <property type="molecule type" value="Genomic_DNA"/>
</dbReference>
<evidence type="ECO:0000313" key="1">
    <source>
        <dbReference type="EMBL" id="BAS72977.1"/>
    </source>
</evidence>
<evidence type="ECO:0000313" key="2">
    <source>
        <dbReference type="Proteomes" id="UP000059680"/>
    </source>
</evidence>
<reference evidence="1 2" key="2">
    <citation type="journal article" date="2013" name="Plant Cell Physiol.">
        <title>Rice Annotation Project Database (RAP-DB): an integrative and interactive database for rice genomics.</title>
        <authorList>
            <person name="Sakai H."/>
            <person name="Lee S.S."/>
            <person name="Tanaka T."/>
            <person name="Numa H."/>
            <person name="Kim J."/>
            <person name="Kawahara Y."/>
            <person name="Wakimoto H."/>
            <person name="Yang C.C."/>
            <person name="Iwamoto M."/>
            <person name="Abe T."/>
            <person name="Yamada Y."/>
            <person name="Muto A."/>
            <person name="Inokuchi H."/>
            <person name="Ikemura T."/>
            <person name="Matsumoto T."/>
            <person name="Sasaki T."/>
            <person name="Itoh T."/>
        </authorList>
    </citation>
    <scope>NUCLEOTIDE SEQUENCE [LARGE SCALE GENOMIC DNA]</scope>
    <source>
        <strain evidence="2">cv. Nipponbare</strain>
    </source>
</reference>
<dbReference type="InParanoid" id="A0A0N7KD93"/>
<dbReference type="PaxDb" id="39947-A0A0N7KD93"/>
<dbReference type="AlphaFoldDB" id="A0A0N7KD93"/>
<accession>A0A0N7KD93</accession>
<reference evidence="1 2" key="3">
    <citation type="journal article" date="2013" name="Rice">
        <title>Improvement of the Oryza sativa Nipponbare reference genome using next generation sequence and optical map data.</title>
        <authorList>
            <person name="Kawahara Y."/>
            <person name="de la Bastide M."/>
            <person name="Hamilton J.P."/>
            <person name="Kanamori H."/>
            <person name="McCombie W.R."/>
            <person name="Ouyang S."/>
            <person name="Schwartz D.C."/>
            <person name="Tanaka T."/>
            <person name="Wu J."/>
            <person name="Zhou S."/>
            <person name="Childs K.L."/>
            <person name="Davidson R.M."/>
            <person name="Lin H."/>
            <person name="Quesada-Ocampo L."/>
            <person name="Vaillancourt B."/>
            <person name="Sakai H."/>
            <person name="Lee S.S."/>
            <person name="Kim J."/>
            <person name="Numa H."/>
            <person name="Itoh T."/>
            <person name="Buell C.R."/>
            <person name="Matsumoto T."/>
        </authorList>
    </citation>
    <scope>NUCLEOTIDE SEQUENCE [LARGE SCALE GENOMIC DNA]</scope>
    <source>
        <strain evidence="2">cv. Nipponbare</strain>
    </source>
</reference>